<sequence>MILEEEMDATREREQVRQDELAMIAALDTRAEFYELLASLYFAPLKQEQIDNLAQADLSGWAELNELFAEGANDIARYLRKRNTGTRQELAVDFTGAFAGTSTYKGKTAVPYKSVFTSATGLLMQEGYRDVVHAMRAESVTKRAGLDWPDDHLSFLFEFMALESRRTRDALLDGRLELALHYLNASGDFLDAQIASWFGMFRDQALLLLHTRFYRGVLKITQGFIELDEQSLFEMIDVVESAAPGDFESLHEGQEPRDEQ</sequence>
<organism evidence="2 3">
    <name type="scientific">Denitrobacterium detoxificans</name>
    <dbReference type="NCBI Taxonomy" id="79604"/>
    <lineage>
        <taxon>Bacteria</taxon>
        <taxon>Bacillati</taxon>
        <taxon>Actinomycetota</taxon>
        <taxon>Coriobacteriia</taxon>
        <taxon>Eggerthellales</taxon>
        <taxon>Eggerthellaceae</taxon>
        <taxon>Denitrobacterium</taxon>
    </lineage>
</organism>
<dbReference type="Gene3D" id="1.10.3480.10">
    <property type="entry name" value="TorD-like"/>
    <property type="match status" value="1"/>
</dbReference>
<dbReference type="RefSeq" id="WP_240480590.1">
    <property type="nucleotide sequence ID" value="NZ_CP011402.1"/>
</dbReference>
<dbReference type="AlphaFoldDB" id="A0A1H8PGY0"/>
<dbReference type="InterPro" id="IPR036411">
    <property type="entry name" value="TorD-like_sf"/>
</dbReference>
<dbReference type="Pfam" id="PF02613">
    <property type="entry name" value="Nitrate_red_del"/>
    <property type="match status" value="1"/>
</dbReference>
<dbReference type="SUPFAM" id="SSF89155">
    <property type="entry name" value="TorD-like"/>
    <property type="match status" value="1"/>
</dbReference>
<name>A0A1H8PGY0_9ACTN</name>
<dbReference type="PANTHER" id="PTHR34227:SF11">
    <property type="entry name" value="CHAPERONE PROTEIN TORD"/>
    <property type="match status" value="1"/>
</dbReference>
<dbReference type="Proteomes" id="UP000182975">
    <property type="component" value="Unassembled WGS sequence"/>
</dbReference>
<keyword evidence="3" id="KW-1185">Reference proteome</keyword>
<keyword evidence="1" id="KW-0143">Chaperone</keyword>
<dbReference type="InterPro" id="IPR020945">
    <property type="entry name" value="DMSO/NO3_reduct_chaperone"/>
</dbReference>
<proteinExistence type="predicted"/>
<protein>
    <submittedName>
        <fullName evidence="2">Chaperone TorD involved in molybdoenzyme TorA maturation</fullName>
    </submittedName>
</protein>
<dbReference type="EMBL" id="FOEC01000001">
    <property type="protein sequence ID" value="SEO40803.1"/>
    <property type="molecule type" value="Genomic_DNA"/>
</dbReference>
<evidence type="ECO:0000256" key="1">
    <source>
        <dbReference type="ARBA" id="ARBA00023186"/>
    </source>
</evidence>
<accession>A0A1H8PGY0</accession>
<reference evidence="3" key="1">
    <citation type="submission" date="2016-10" db="EMBL/GenBank/DDBJ databases">
        <authorList>
            <person name="Varghese N."/>
        </authorList>
    </citation>
    <scope>NUCLEOTIDE SEQUENCE [LARGE SCALE GENOMIC DNA]</scope>
    <source>
        <strain evidence="3">DSM 21843</strain>
    </source>
</reference>
<dbReference type="InterPro" id="IPR050289">
    <property type="entry name" value="TorD/DmsD_chaperones"/>
</dbReference>
<dbReference type="STRING" id="79604.AAY81_09780"/>
<evidence type="ECO:0000313" key="3">
    <source>
        <dbReference type="Proteomes" id="UP000182975"/>
    </source>
</evidence>
<gene>
    <name evidence="2" type="ORF">SAMN02910314_00153</name>
</gene>
<evidence type="ECO:0000313" key="2">
    <source>
        <dbReference type="EMBL" id="SEO40803.1"/>
    </source>
</evidence>
<dbReference type="PANTHER" id="PTHR34227">
    <property type="entry name" value="CHAPERONE PROTEIN YCDY"/>
    <property type="match status" value="1"/>
</dbReference>